<proteinExistence type="predicted"/>
<protein>
    <submittedName>
        <fullName evidence="2">ImmA/IrrE family metallo-endopeptidase</fullName>
    </submittedName>
</protein>
<dbReference type="PANTHER" id="PTHR43236:SF2">
    <property type="entry name" value="BLL0069 PROTEIN"/>
    <property type="match status" value="1"/>
</dbReference>
<feature type="domain" description="IrrE N-terminal-like" evidence="1">
    <location>
        <begin position="1"/>
        <end position="92"/>
    </location>
</feature>
<accession>A0A4P6K3T9</accession>
<sequence length="105" mass="11805">MINPEHHISRRTFTIAHEFGHLALSHRPITITDDGLPLSRYSDEQELEAHSYGLAFLMPYAPLLQMLKQGASVQSLAYHYGISTAATEMRIKITGLWDLIKKKGG</sequence>
<dbReference type="KEGG" id="kbs:EPA93_45430"/>
<dbReference type="EMBL" id="CP035758">
    <property type="protein sequence ID" value="QBD82824.1"/>
    <property type="molecule type" value="Genomic_DNA"/>
</dbReference>
<dbReference type="InterPro" id="IPR052345">
    <property type="entry name" value="Rad_response_metalloprotease"/>
</dbReference>
<organism evidence="2 3">
    <name type="scientific">Ktedonosporobacter rubrisoli</name>
    <dbReference type="NCBI Taxonomy" id="2509675"/>
    <lineage>
        <taxon>Bacteria</taxon>
        <taxon>Bacillati</taxon>
        <taxon>Chloroflexota</taxon>
        <taxon>Ktedonobacteria</taxon>
        <taxon>Ktedonobacterales</taxon>
        <taxon>Ktedonosporobacteraceae</taxon>
        <taxon>Ktedonosporobacter</taxon>
    </lineage>
</organism>
<evidence type="ECO:0000259" key="1">
    <source>
        <dbReference type="Pfam" id="PF06114"/>
    </source>
</evidence>
<dbReference type="Gene3D" id="1.10.10.2910">
    <property type="match status" value="1"/>
</dbReference>
<evidence type="ECO:0000313" key="2">
    <source>
        <dbReference type="EMBL" id="QBD82824.1"/>
    </source>
</evidence>
<keyword evidence="3" id="KW-1185">Reference proteome</keyword>
<dbReference type="PANTHER" id="PTHR43236">
    <property type="entry name" value="ANTITOXIN HIGA1"/>
    <property type="match status" value="1"/>
</dbReference>
<dbReference type="Proteomes" id="UP000290365">
    <property type="component" value="Chromosome"/>
</dbReference>
<reference evidence="2 3" key="1">
    <citation type="submission" date="2019-01" db="EMBL/GenBank/DDBJ databases">
        <title>Ktedonosporobacter rubrisoli SCAWS-G2.</title>
        <authorList>
            <person name="Huang Y."/>
            <person name="Yan B."/>
        </authorList>
    </citation>
    <scope>NUCLEOTIDE SEQUENCE [LARGE SCALE GENOMIC DNA]</scope>
    <source>
        <strain evidence="2 3">SCAWS-G2</strain>
    </source>
</reference>
<name>A0A4P6K3T9_KTERU</name>
<dbReference type="OrthoDB" id="9794834at2"/>
<dbReference type="Pfam" id="PF06114">
    <property type="entry name" value="Peptidase_M78"/>
    <property type="match status" value="1"/>
</dbReference>
<evidence type="ECO:0000313" key="3">
    <source>
        <dbReference type="Proteomes" id="UP000290365"/>
    </source>
</evidence>
<dbReference type="AlphaFoldDB" id="A0A4P6K3T9"/>
<gene>
    <name evidence="2" type="ORF">EPA93_45430</name>
</gene>
<dbReference type="InterPro" id="IPR010359">
    <property type="entry name" value="IrrE_HExxH"/>
</dbReference>